<reference evidence="1 2" key="1">
    <citation type="journal article" date="2011" name="BMC Genomics">
        <title>Genome sequencing reveals diversification of virulence factor content and possible host adaptation in distinct subpopulations of Salmonella enterica.</title>
        <authorList>
            <person name="den Bakker H.C."/>
            <person name="Moreno Switt A.I."/>
            <person name="Govoni G."/>
            <person name="Cummings C.A."/>
            <person name="Ranieri M.L."/>
            <person name="Degoricija L."/>
            <person name="Hoelzer K."/>
            <person name="Rodriguez-Rivera L.D."/>
            <person name="Brown S."/>
            <person name="Bolchacova E."/>
            <person name="Furtado M.R."/>
            <person name="Wiedmann M."/>
        </authorList>
    </citation>
    <scope>NUCLEOTIDE SEQUENCE [LARGE SCALE GENOMIC DNA]</scope>
    <source>
        <strain evidence="1 2">R8-2977</strain>
    </source>
</reference>
<name>G5RZC5_SALET</name>
<organism evidence="1 2">
    <name type="scientific">Salmonella enterica subsp. enterica serovar Urbana str. R8-2977</name>
    <dbReference type="NCBI Taxonomy" id="913084"/>
    <lineage>
        <taxon>Bacteria</taxon>
        <taxon>Pseudomonadati</taxon>
        <taxon>Pseudomonadota</taxon>
        <taxon>Gammaproteobacteria</taxon>
        <taxon>Enterobacterales</taxon>
        <taxon>Enterobacteriaceae</taxon>
        <taxon>Salmonella</taxon>
    </lineage>
</organism>
<dbReference type="EMBL" id="AFCW01001599">
    <property type="protein sequence ID" value="EHD00621.1"/>
    <property type="molecule type" value="Genomic_DNA"/>
</dbReference>
<dbReference type="AlphaFoldDB" id="G5RZC5"/>
<sequence>MYFGANIANITFIIKYRGANITFIIKYRMATIVSDPTITQTESLWQTVRTVRRRQGSGGEP</sequence>
<proteinExistence type="predicted"/>
<accession>G5RZC5</accession>
<gene>
    <name evidence="1" type="ORF">LTSEURB_4156</name>
</gene>
<dbReference type="Proteomes" id="UP000004776">
    <property type="component" value="Unassembled WGS sequence"/>
</dbReference>
<protein>
    <submittedName>
        <fullName evidence="1">Uncharacterized protein</fullName>
    </submittedName>
</protein>
<evidence type="ECO:0000313" key="1">
    <source>
        <dbReference type="EMBL" id="EHD00621.1"/>
    </source>
</evidence>
<evidence type="ECO:0000313" key="2">
    <source>
        <dbReference type="Proteomes" id="UP000004776"/>
    </source>
</evidence>
<comment type="caution">
    <text evidence="1">The sequence shown here is derived from an EMBL/GenBank/DDBJ whole genome shotgun (WGS) entry which is preliminary data.</text>
</comment>